<reference evidence="2 3" key="1">
    <citation type="submission" date="2015-01" db="EMBL/GenBank/DDBJ databases">
        <title>Comparative genomics of the lactic acid bacteria isolated from the honey bee gut.</title>
        <authorList>
            <person name="Ellegaard K.M."/>
            <person name="Tamarit D."/>
            <person name="Javelind E."/>
            <person name="Olofsson T."/>
            <person name="Andersson S.G."/>
            <person name="Vasquez A."/>
        </authorList>
    </citation>
    <scope>NUCLEOTIDE SEQUENCE [LARGE SCALE GENOMIC DNA]</scope>
    <source>
        <strain evidence="2 3">Hma8</strain>
    </source>
</reference>
<dbReference type="HOGENOM" id="CLU_178322_0_0_9"/>
<protein>
    <submittedName>
        <fullName evidence="2">Cytochrome b5</fullName>
    </submittedName>
</protein>
<dbReference type="InterPro" id="IPR036400">
    <property type="entry name" value="Cyt_B5-like_heme/steroid_sf"/>
</dbReference>
<gene>
    <name evidence="2" type="ORF">JF74_01380</name>
</gene>
<name>A0A0F4LJP8_9LACO</name>
<feature type="domain" description="Cytochrome b5 heme-binding" evidence="1">
    <location>
        <begin position="4"/>
        <end position="75"/>
    </location>
</feature>
<comment type="caution">
    <text evidence="2">The sequence shown here is derived from an EMBL/GenBank/DDBJ whole genome shotgun (WGS) entry which is preliminary data.</text>
</comment>
<dbReference type="AlphaFoldDB" id="A0A0F4LJP8"/>
<evidence type="ECO:0000313" key="3">
    <source>
        <dbReference type="Proteomes" id="UP000033531"/>
    </source>
</evidence>
<dbReference type="SUPFAM" id="SSF55856">
    <property type="entry name" value="Cytochrome b5-like heme/steroid binding domain"/>
    <property type="match status" value="1"/>
</dbReference>
<dbReference type="EMBL" id="JXLI01000004">
    <property type="protein sequence ID" value="KJY58469.1"/>
    <property type="molecule type" value="Genomic_DNA"/>
</dbReference>
<dbReference type="STRING" id="1218507.JF74_01380"/>
<organism evidence="2 3">
    <name type="scientific">Lactobacillus melliventris</name>
    <dbReference type="NCBI Taxonomy" id="1218507"/>
    <lineage>
        <taxon>Bacteria</taxon>
        <taxon>Bacillati</taxon>
        <taxon>Bacillota</taxon>
        <taxon>Bacilli</taxon>
        <taxon>Lactobacillales</taxon>
        <taxon>Lactobacillaceae</taxon>
        <taxon>Lactobacillus</taxon>
    </lineage>
</organism>
<dbReference type="Gene3D" id="3.10.120.10">
    <property type="entry name" value="Cytochrome b5-like heme/steroid binding domain"/>
    <property type="match status" value="1"/>
</dbReference>
<accession>A0A0F4LJP8</accession>
<dbReference type="OrthoDB" id="9785263at2"/>
<dbReference type="RefSeq" id="WP_046324103.1">
    <property type="nucleotide sequence ID" value="NZ_JBHTMT010000010.1"/>
</dbReference>
<dbReference type="Proteomes" id="UP000033531">
    <property type="component" value="Unassembled WGS sequence"/>
</dbReference>
<sequence length="76" mass="8270">MEKFTKESLAKYDGKNGNPAYVAIKGVVYDVTGNPHWTDGEHHGNLAGRDLTVAIEQSPHGESVLGKLKKVGTYED</sequence>
<proteinExistence type="predicted"/>
<dbReference type="SMART" id="SM01117">
    <property type="entry name" value="Cyt-b5"/>
    <property type="match status" value="1"/>
</dbReference>
<dbReference type="PATRIC" id="fig|1218507.3.peg.296"/>
<dbReference type="Pfam" id="PF00173">
    <property type="entry name" value="Cyt-b5"/>
    <property type="match status" value="1"/>
</dbReference>
<evidence type="ECO:0000259" key="1">
    <source>
        <dbReference type="SMART" id="SM01117"/>
    </source>
</evidence>
<evidence type="ECO:0000313" key="2">
    <source>
        <dbReference type="EMBL" id="KJY58469.1"/>
    </source>
</evidence>
<dbReference type="InterPro" id="IPR001199">
    <property type="entry name" value="Cyt_B5-like_heme/steroid-bd"/>
</dbReference>